<keyword evidence="9" id="KW-1185">Reference proteome</keyword>
<feature type="compositionally biased region" description="Polar residues" evidence="6">
    <location>
        <begin position="156"/>
        <end position="166"/>
    </location>
</feature>
<dbReference type="SMART" id="SM00586">
    <property type="entry name" value="ZnF_DBF"/>
    <property type="match status" value="1"/>
</dbReference>
<evidence type="ECO:0000313" key="9">
    <source>
        <dbReference type="Proteomes" id="UP000770717"/>
    </source>
</evidence>
<comment type="caution">
    <text evidence="8">The sequence shown here is derived from an EMBL/GenBank/DDBJ whole genome shotgun (WGS) entry which is preliminary data.</text>
</comment>
<dbReference type="Gene3D" id="6.10.250.3410">
    <property type="entry name" value="DBF zinc finger"/>
    <property type="match status" value="1"/>
</dbReference>
<evidence type="ECO:0000313" key="8">
    <source>
        <dbReference type="EMBL" id="KAG9474363.1"/>
    </source>
</evidence>
<feature type="domain" description="DBF4-type" evidence="7">
    <location>
        <begin position="182"/>
        <end position="231"/>
    </location>
</feature>
<comment type="subunit">
    <text evidence="4">Forms a complex with cdc7.</text>
</comment>
<proteinExistence type="predicted"/>
<dbReference type="GO" id="GO:0003676">
    <property type="term" value="F:nucleic acid binding"/>
    <property type="evidence" value="ECO:0007669"/>
    <property type="project" value="InterPro"/>
</dbReference>
<dbReference type="PANTHER" id="PTHR15375">
    <property type="entry name" value="ACTIVATOR OF S-PHASE KINASE-RELATED"/>
    <property type="match status" value="1"/>
</dbReference>
<dbReference type="FunFam" id="6.10.250.3410:FF:000001">
    <property type="entry name" value="Protein DBF4 homolog A"/>
    <property type="match status" value="1"/>
</dbReference>
<dbReference type="OrthoDB" id="21380at2759"/>
<accession>A0A8J6JYE3</accession>
<evidence type="ECO:0000259" key="7">
    <source>
        <dbReference type="PROSITE" id="PS51265"/>
    </source>
</evidence>
<dbReference type="GO" id="GO:1901987">
    <property type="term" value="P:regulation of cell cycle phase transition"/>
    <property type="evidence" value="ECO:0007669"/>
    <property type="project" value="TreeGrafter"/>
</dbReference>
<keyword evidence="1" id="KW-0479">Metal-binding</keyword>
<feature type="region of interest" description="Disordered" evidence="6">
    <location>
        <begin position="156"/>
        <end position="179"/>
    </location>
</feature>
<dbReference type="InterPro" id="IPR051590">
    <property type="entry name" value="Replication_Regulatory_Kinase"/>
</dbReference>
<evidence type="ECO:0000256" key="4">
    <source>
        <dbReference type="ARBA" id="ARBA00062878"/>
    </source>
</evidence>
<dbReference type="Proteomes" id="UP000770717">
    <property type="component" value="Unassembled WGS sequence"/>
</dbReference>
<dbReference type="EMBL" id="WNTK01000013">
    <property type="protein sequence ID" value="KAG9474363.1"/>
    <property type="molecule type" value="Genomic_DNA"/>
</dbReference>
<dbReference type="AlphaFoldDB" id="A0A8J6JYE3"/>
<dbReference type="GO" id="GO:0010571">
    <property type="term" value="P:positive regulation of nuclear cell cycle DNA replication"/>
    <property type="evidence" value="ECO:0007669"/>
    <property type="project" value="TreeGrafter"/>
</dbReference>
<feature type="compositionally biased region" description="Basic and acidic residues" evidence="6">
    <location>
        <begin position="167"/>
        <end position="179"/>
    </location>
</feature>
<dbReference type="Pfam" id="PF07535">
    <property type="entry name" value="zf-DBF"/>
    <property type="match status" value="1"/>
</dbReference>
<feature type="region of interest" description="Disordered" evidence="6">
    <location>
        <begin position="57"/>
        <end position="82"/>
    </location>
</feature>
<keyword evidence="3" id="KW-0862">Zinc</keyword>
<dbReference type="GO" id="GO:0008270">
    <property type="term" value="F:zinc ion binding"/>
    <property type="evidence" value="ECO:0007669"/>
    <property type="project" value="UniProtKB-KW"/>
</dbReference>
<evidence type="ECO:0000256" key="2">
    <source>
        <dbReference type="ARBA" id="ARBA00022771"/>
    </source>
</evidence>
<name>A0A8J6JYE3_ELECQ</name>
<evidence type="ECO:0000256" key="3">
    <source>
        <dbReference type="ARBA" id="ARBA00022833"/>
    </source>
</evidence>
<reference evidence="8" key="1">
    <citation type="thesis" date="2020" institute="ProQuest LLC" country="789 East Eisenhower Parkway, Ann Arbor, MI, USA">
        <title>Comparative Genomics and Chromosome Evolution.</title>
        <authorList>
            <person name="Mudd A.B."/>
        </authorList>
    </citation>
    <scope>NUCLEOTIDE SEQUENCE</scope>
    <source>
        <strain evidence="8">HN-11 Male</strain>
        <tissue evidence="8">Kidney and liver</tissue>
    </source>
</reference>
<dbReference type="PANTHER" id="PTHR15375:SF24">
    <property type="entry name" value="PROTEIN DBF4 HOMOLOG B"/>
    <property type="match status" value="1"/>
</dbReference>
<protein>
    <recommendedName>
        <fullName evidence="7">DBF4-type domain-containing protein</fullName>
    </recommendedName>
</protein>
<dbReference type="PROSITE" id="PS51265">
    <property type="entry name" value="ZF_DBF4"/>
    <property type="match status" value="1"/>
</dbReference>
<dbReference type="GO" id="GO:0031431">
    <property type="term" value="C:Dbf4-dependent protein kinase complex"/>
    <property type="evidence" value="ECO:0007669"/>
    <property type="project" value="TreeGrafter"/>
</dbReference>
<dbReference type="GO" id="GO:0043539">
    <property type="term" value="F:protein serine/threonine kinase activator activity"/>
    <property type="evidence" value="ECO:0007669"/>
    <property type="project" value="TreeGrafter"/>
</dbReference>
<evidence type="ECO:0000256" key="6">
    <source>
        <dbReference type="SAM" id="MobiDB-lite"/>
    </source>
</evidence>
<evidence type="ECO:0000256" key="1">
    <source>
        <dbReference type="ARBA" id="ARBA00022723"/>
    </source>
</evidence>
<keyword evidence="2 5" id="KW-0863">Zinc-finger</keyword>
<sequence length="415" mass="46171">MLDKKKTITFMGKLFYMDLPHNKQTQLLSKAIVRRGGVSNEVLSSNRHLHVLKAADVTNGEPNGRKGNGSQHPAAENIEKPPYSRGKQLLKKVVQSQECSSVLSSARSWGVCILHLDVGKLKSPFLKIEDQSREYCPIHCSFSNFPECSFISSDRSPFETAPTNNSTHKDPRDQKEGEKPRNWEKIGYCECCQITYQKLSEHLISKQHCRFALKASNYRAIDDLASLIHYDFVPLPPGTAPSVDAQDPEPTVPNVDCGGGKRKHCWSPCQPAGKRQPLSCQPMPLWVLHHLPSSANQPIVPMFSDWVDRDCNNRAAEDEGTTLPTFCYNPKMVQYDASSESDWDSHLASLRHNNPHQTAHFGELRTAQVSLDESCYGKQLCSVLSHEQTLGSPGATQTVTLSHTSCDIFLSGVAS</sequence>
<gene>
    <name evidence="8" type="ORF">GDO78_004584</name>
</gene>
<dbReference type="InterPro" id="IPR038545">
    <property type="entry name" value="Znf_DBF_sf"/>
</dbReference>
<organism evidence="8 9">
    <name type="scientific">Eleutherodactylus coqui</name>
    <name type="common">Puerto Rican coqui</name>
    <dbReference type="NCBI Taxonomy" id="57060"/>
    <lineage>
        <taxon>Eukaryota</taxon>
        <taxon>Metazoa</taxon>
        <taxon>Chordata</taxon>
        <taxon>Craniata</taxon>
        <taxon>Vertebrata</taxon>
        <taxon>Euteleostomi</taxon>
        <taxon>Amphibia</taxon>
        <taxon>Batrachia</taxon>
        <taxon>Anura</taxon>
        <taxon>Neobatrachia</taxon>
        <taxon>Hyloidea</taxon>
        <taxon>Eleutherodactylidae</taxon>
        <taxon>Eleutherodactylinae</taxon>
        <taxon>Eleutherodactylus</taxon>
        <taxon>Eleutherodactylus</taxon>
    </lineage>
</organism>
<dbReference type="InterPro" id="IPR006572">
    <property type="entry name" value="Znf_DBF"/>
</dbReference>
<evidence type="ECO:0000256" key="5">
    <source>
        <dbReference type="PROSITE-ProRule" id="PRU00600"/>
    </source>
</evidence>